<evidence type="ECO:0000313" key="3">
    <source>
        <dbReference type="EMBL" id="KGK11767.1"/>
    </source>
</evidence>
<dbReference type="InterPro" id="IPR021379">
    <property type="entry name" value="DUF3012"/>
</dbReference>
<evidence type="ECO:0000313" key="5">
    <source>
        <dbReference type="Proteomes" id="UP000029994"/>
    </source>
</evidence>
<gene>
    <name evidence="3" type="ORF">EA26_10805</name>
    <name evidence="4" type="ORF">I3X05_22980</name>
    <name evidence="2" type="ORF">RZY48_001582</name>
</gene>
<dbReference type="eggNOG" id="ENOG5033DRY">
    <property type="taxonomic scope" value="Bacteria"/>
</dbReference>
<evidence type="ECO:0000313" key="2">
    <source>
        <dbReference type="EMBL" id="ELN6932197.1"/>
    </source>
</evidence>
<dbReference type="Proteomes" id="UP001253463">
    <property type="component" value="Unassembled WGS sequence"/>
</dbReference>
<dbReference type="Pfam" id="PF11216">
    <property type="entry name" value="DUF3012"/>
    <property type="match status" value="2"/>
</dbReference>
<name>A0A099MB10_9VIBR</name>
<keyword evidence="1" id="KW-0732">Signal</keyword>
<sequence length="86" mass="9743">MKTTLLALLSLLTLSACTEVGSKSWCDEMREKPKSEWNTQNTLDFAKHCLLNNEVGSQSWCEDMDEKSKGDWTAKEATSYAKYCVL</sequence>
<feature type="chain" id="PRO_5041792688" evidence="1">
    <location>
        <begin position="19"/>
        <end position="86"/>
    </location>
</feature>
<reference evidence="3 5" key="1">
    <citation type="submission" date="2014-04" db="EMBL/GenBank/DDBJ databases">
        <title>Genome sequencing of Vibrio navarrensis strains.</title>
        <authorList>
            <person name="Gladney L.M."/>
            <person name="Katz L.S."/>
            <person name="Marino-Ramirez L."/>
            <person name="Jordan I.K."/>
        </authorList>
    </citation>
    <scope>NUCLEOTIDE SEQUENCE [LARGE SCALE GENOMIC DNA]</scope>
    <source>
        <strain evidence="3 5">ATCC 51183</strain>
    </source>
</reference>
<dbReference type="EMBL" id="ABNSCA010000003">
    <property type="protein sequence ID" value="ELN6932197.1"/>
    <property type="molecule type" value="Genomic_DNA"/>
</dbReference>
<proteinExistence type="predicted"/>
<keyword evidence="5" id="KW-1185">Reference proteome</keyword>
<evidence type="ECO:0000313" key="4">
    <source>
        <dbReference type="EMBL" id="QPL55802.1"/>
    </source>
</evidence>
<dbReference type="Proteomes" id="UP000594435">
    <property type="component" value="Chromosome 2"/>
</dbReference>
<dbReference type="AlphaFoldDB" id="A0A099MB10"/>
<dbReference type="EMBL" id="JMCG01000001">
    <property type="protein sequence ID" value="KGK11767.1"/>
    <property type="molecule type" value="Genomic_DNA"/>
</dbReference>
<accession>A0A099MB10</accession>
<reference evidence="2" key="3">
    <citation type="submission" date="2023-10" db="EMBL/GenBank/DDBJ databases">
        <authorList>
            <consortium name="PulseNet: The National Subtyping Network for Foodborne Disease Surveillance"/>
        </authorList>
    </citation>
    <scope>NUCLEOTIDE SEQUENCE</scope>
    <source>
        <strain evidence="2">PNUSAV004886</strain>
    </source>
</reference>
<organism evidence="3 5">
    <name type="scientific">Vibrio navarrensis</name>
    <dbReference type="NCBI Taxonomy" id="29495"/>
    <lineage>
        <taxon>Bacteria</taxon>
        <taxon>Pseudomonadati</taxon>
        <taxon>Pseudomonadota</taxon>
        <taxon>Gammaproteobacteria</taxon>
        <taxon>Vibrionales</taxon>
        <taxon>Vibrionaceae</taxon>
        <taxon>Vibrio</taxon>
    </lineage>
</organism>
<evidence type="ECO:0000313" key="6">
    <source>
        <dbReference type="Proteomes" id="UP000594435"/>
    </source>
</evidence>
<protein>
    <submittedName>
        <fullName evidence="2">DUF3012 domain-containing protein</fullName>
    </submittedName>
</protein>
<feature type="signal peptide" evidence="1">
    <location>
        <begin position="1"/>
        <end position="18"/>
    </location>
</feature>
<dbReference type="PROSITE" id="PS51257">
    <property type="entry name" value="PROKAR_LIPOPROTEIN"/>
    <property type="match status" value="1"/>
</dbReference>
<dbReference type="GeneID" id="43683661"/>
<reference evidence="4 6" key="2">
    <citation type="submission" date="2020-11" db="EMBL/GenBank/DDBJ databases">
        <title>Complete and Circularized Genome Assembly of a human isolate of Vibrio navarrensis biotype pommerensis with MiSeq and MinION Sequence Data.</title>
        <authorList>
            <person name="Schwartz K."/>
            <person name="Borowiak M."/>
            <person name="Deneke C."/>
            <person name="Balau V."/>
            <person name="Metelmann C."/>
            <person name="Strauch E."/>
        </authorList>
    </citation>
    <scope>NUCLEOTIDE SEQUENCE [LARGE SCALE GENOMIC DNA]</scope>
    <source>
        <strain evidence="4 6">20-VB00237</strain>
    </source>
</reference>
<dbReference type="RefSeq" id="WP_039427339.1">
    <property type="nucleotide sequence ID" value="NZ_CAWPVW010000087.1"/>
</dbReference>
<dbReference type="EMBL" id="CP065218">
    <property type="protein sequence ID" value="QPL55802.1"/>
    <property type="molecule type" value="Genomic_DNA"/>
</dbReference>
<dbReference type="STRING" id="29495.EA26_10805"/>
<evidence type="ECO:0000256" key="1">
    <source>
        <dbReference type="SAM" id="SignalP"/>
    </source>
</evidence>
<dbReference type="Proteomes" id="UP000029994">
    <property type="component" value="Unassembled WGS sequence"/>
</dbReference>